<gene>
    <name evidence="1" type="ORF">R3P38DRAFT_3478365</name>
</gene>
<protein>
    <submittedName>
        <fullName evidence="1">Uncharacterized protein</fullName>
    </submittedName>
</protein>
<keyword evidence="2" id="KW-1185">Reference proteome</keyword>
<evidence type="ECO:0000313" key="1">
    <source>
        <dbReference type="EMBL" id="KAK6975086.1"/>
    </source>
</evidence>
<sequence length="559" mass="57449">MSVSINGCSPTVLAFTAEPKTTLSRAFAHQLYPSGRLPSWLPISLNTRQHGSFTVLLQPVVGTSQCALSLGLDWKAFMRELLLSSGWSLNSDFDPVSYFLPARMFFLARAFLSSADTGAFLVVTVSSGAGGRLSVRPDAYRQEALPPGSHISRVASSSAGGAVNSPSAGGASSAGGAVNSPSAGGAFSAGGAVNSPSAGGALMFNAVEFPSAGGALSSSSAGGAVDLPSAGGALSSSSAGGAVDLPSAGGALSSSAGGAVASSSRVRVVGAPSARLNGCNLLRATIVGGDVAYNVFLNSDTTFFDRMSDAHGIVSNLFQSVEQYRAAILSHLMLGMCSGRAMSCHAGCAAVAADFATPLEQAYFAISSLLSTPDITFSQLRLCAGSVGFDAARGSGASVDQSLEAVRSYLSEKRRALVSDYAGLHPAHVFFHDVEYMSTSTLASVASLHRLSFHNATSDGLRNSLISHMASGQCAIQAEPQHPLGCASVVDQLFPAGPPSSMAADDLKGAMEIQLLTYLLPRMSKKLCRRVLTVRGVEWTSSQGIASLRSTSERRRPIN</sequence>
<organism evidence="1 2">
    <name type="scientific">Favolaschia claudopus</name>
    <dbReference type="NCBI Taxonomy" id="2862362"/>
    <lineage>
        <taxon>Eukaryota</taxon>
        <taxon>Fungi</taxon>
        <taxon>Dikarya</taxon>
        <taxon>Basidiomycota</taxon>
        <taxon>Agaricomycotina</taxon>
        <taxon>Agaricomycetes</taxon>
        <taxon>Agaricomycetidae</taxon>
        <taxon>Agaricales</taxon>
        <taxon>Marasmiineae</taxon>
        <taxon>Mycenaceae</taxon>
        <taxon>Favolaschia</taxon>
    </lineage>
</organism>
<name>A0AAV9Z9I8_9AGAR</name>
<dbReference type="AlphaFoldDB" id="A0AAV9Z9I8"/>
<accession>A0AAV9Z9I8</accession>
<reference evidence="1 2" key="1">
    <citation type="journal article" date="2024" name="J Genomics">
        <title>Draft genome sequencing and assembly of Favolaschia claudopus CIRM-BRFM 2984 isolated from oak limbs.</title>
        <authorList>
            <person name="Navarro D."/>
            <person name="Drula E."/>
            <person name="Chaduli D."/>
            <person name="Cazenave R."/>
            <person name="Ahrendt S."/>
            <person name="Wang J."/>
            <person name="Lipzen A."/>
            <person name="Daum C."/>
            <person name="Barry K."/>
            <person name="Grigoriev I.V."/>
            <person name="Favel A."/>
            <person name="Rosso M.N."/>
            <person name="Martin F."/>
        </authorList>
    </citation>
    <scope>NUCLEOTIDE SEQUENCE [LARGE SCALE GENOMIC DNA]</scope>
    <source>
        <strain evidence="1 2">CIRM-BRFM 2984</strain>
    </source>
</reference>
<comment type="caution">
    <text evidence="1">The sequence shown here is derived from an EMBL/GenBank/DDBJ whole genome shotgun (WGS) entry which is preliminary data.</text>
</comment>
<dbReference type="EMBL" id="JAWWNJ010000175">
    <property type="protein sequence ID" value="KAK6975086.1"/>
    <property type="molecule type" value="Genomic_DNA"/>
</dbReference>
<dbReference type="Proteomes" id="UP001362999">
    <property type="component" value="Unassembled WGS sequence"/>
</dbReference>
<evidence type="ECO:0000313" key="2">
    <source>
        <dbReference type="Proteomes" id="UP001362999"/>
    </source>
</evidence>
<proteinExistence type="predicted"/>